<evidence type="ECO:0000256" key="2">
    <source>
        <dbReference type="ARBA" id="ARBA00002039"/>
    </source>
</evidence>
<name>A0ABX7M9P8_9RHOO</name>
<keyword evidence="9" id="KW-0121">Carboxypeptidase</keyword>
<dbReference type="NCBIfam" id="TIGR02069">
    <property type="entry name" value="cyanophycinase"/>
    <property type="match status" value="1"/>
</dbReference>
<evidence type="ECO:0000256" key="1">
    <source>
        <dbReference type="ARBA" id="ARBA00001092"/>
    </source>
</evidence>
<evidence type="ECO:0000256" key="5">
    <source>
        <dbReference type="ARBA" id="ARBA00015719"/>
    </source>
</evidence>
<dbReference type="InterPro" id="IPR011811">
    <property type="entry name" value="Peptidase_S51_cyanophycinase"/>
</dbReference>
<dbReference type="CDD" id="cd03145">
    <property type="entry name" value="GAT1_cyanophycinase"/>
    <property type="match status" value="1"/>
</dbReference>
<evidence type="ECO:0000256" key="8">
    <source>
        <dbReference type="ARBA" id="ARBA00022825"/>
    </source>
</evidence>
<evidence type="ECO:0000313" key="9">
    <source>
        <dbReference type="EMBL" id="QSI78474.1"/>
    </source>
</evidence>
<evidence type="ECO:0000256" key="3">
    <source>
        <dbReference type="ARBA" id="ARBA00006534"/>
    </source>
</evidence>
<sequence>MALGVTPVAAADAVPAGYAVPIGGALKYDNEAVWGRLVELAGGKGARFVVLATAAGNPARSGRQIADALARRGALAEVLPVSPKLNDADVTAAVRDPALIAKVRAARGVFFSGGAQERIVDSLAPAGVESPLLAEIRALHRRGGVVAGTSAGAAIMSSVMFRDAQDVMRILKGELRQGKEYDRGLGFAGESLFVDQHFLKRGRIGRMLPLMVAKGYTLGLGVEENSAAIIHGDEIEVIGGKGALLVDLSSMKRDADSGPFNLRGARLSYLDRGDRYRMSTRTVLPSAAKLADHRVDPNAADFKPFFDNDAFHLDMLGDTTIVNAMSNLIDNARREVRGLAFNARPAADDPAPSLGFEFRLYKGEDSVGWYTGAFGGEDYTVANLYLDVTPVRVAQPLYRPWIN</sequence>
<dbReference type="Gene3D" id="3.40.50.880">
    <property type="match status" value="1"/>
</dbReference>
<dbReference type="EC" id="3.4.15.6" evidence="4"/>
<dbReference type="InterPro" id="IPR029062">
    <property type="entry name" value="Class_I_gatase-like"/>
</dbReference>
<keyword evidence="10" id="KW-1185">Reference proteome</keyword>
<dbReference type="InterPro" id="IPR005320">
    <property type="entry name" value="Peptidase_S51"/>
</dbReference>
<dbReference type="SUPFAM" id="SSF52317">
    <property type="entry name" value="Class I glutamine amidotransferase-like"/>
    <property type="match status" value="1"/>
</dbReference>
<dbReference type="GO" id="GO:0008241">
    <property type="term" value="F:peptidyl-dipeptidase activity"/>
    <property type="evidence" value="ECO:0007669"/>
    <property type="project" value="UniProtKB-EC"/>
</dbReference>
<protein>
    <recommendedName>
        <fullName evidence="5">Cyanophycinase</fullName>
        <ecNumber evidence="4">3.4.15.6</ecNumber>
    </recommendedName>
</protein>
<evidence type="ECO:0000256" key="7">
    <source>
        <dbReference type="ARBA" id="ARBA00022801"/>
    </source>
</evidence>
<proteinExistence type="inferred from homology"/>
<dbReference type="GO" id="GO:0004180">
    <property type="term" value="F:carboxypeptidase activity"/>
    <property type="evidence" value="ECO:0007669"/>
    <property type="project" value="UniProtKB-KW"/>
</dbReference>
<keyword evidence="6" id="KW-0645">Protease</keyword>
<dbReference type="Proteomes" id="UP000663570">
    <property type="component" value="Chromosome"/>
</dbReference>
<keyword evidence="7 9" id="KW-0378">Hydrolase</keyword>
<reference evidence="9 10" key="1">
    <citation type="submission" date="2021-02" db="EMBL/GenBank/DDBJ databases">
        <title>Niveibacterium changnyeongensis HC41.</title>
        <authorList>
            <person name="Kang M."/>
        </authorList>
    </citation>
    <scope>NUCLEOTIDE SEQUENCE [LARGE SCALE GENOMIC DNA]</scope>
    <source>
        <strain evidence="9 10">HC41</strain>
    </source>
</reference>
<dbReference type="Pfam" id="PF03575">
    <property type="entry name" value="Peptidase_S51"/>
    <property type="match status" value="1"/>
</dbReference>
<dbReference type="PANTHER" id="PTHR36175">
    <property type="entry name" value="CYANOPHYCINASE"/>
    <property type="match status" value="1"/>
</dbReference>
<accession>A0ABX7M9P8</accession>
<dbReference type="RefSeq" id="WP_206255827.1">
    <property type="nucleotide sequence ID" value="NZ_CP071060.1"/>
</dbReference>
<dbReference type="EMBL" id="CP071060">
    <property type="protein sequence ID" value="QSI78474.1"/>
    <property type="molecule type" value="Genomic_DNA"/>
</dbReference>
<evidence type="ECO:0000313" key="10">
    <source>
        <dbReference type="Proteomes" id="UP000663570"/>
    </source>
</evidence>
<evidence type="ECO:0000256" key="6">
    <source>
        <dbReference type="ARBA" id="ARBA00022670"/>
    </source>
</evidence>
<dbReference type="PANTHER" id="PTHR36175:SF1">
    <property type="entry name" value="CYANOPHYCINASE"/>
    <property type="match status" value="1"/>
</dbReference>
<gene>
    <name evidence="9" type="ORF">JY500_07640</name>
</gene>
<organism evidence="9 10">
    <name type="scientific">Niveibacterium microcysteis</name>
    <dbReference type="NCBI Taxonomy" id="2811415"/>
    <lineage>
        <taxon>Bacteria</taxon>
        <taxon>Pseudomonadati</taxon>
        <taxon>Pseudomonadota</taxon>
        <taxon>Betaproteobacteria</taxon>
        <taxon>Rhodocyclales</taxon>
        <taxon>Rhodocyclaceae</taxon>
        <taxon>Niveibacterium</taxon>
    </lineage>
</organism>
<comment type="similarity">
    <text evidence="3">Belongs to the peptidase S51 family.</text>
</comment>
<evidence type="ECO:0000256" key="4">
    <source>
        <dbReference type="ARBA" id="ARBA00013115"/>
    </source>
</evidence>
<keyword evidence="8" id="KW-0720">Serine protease</keyword>
<comment type="function">
    <text evidence="2">Exopeptidase that catalyzes the hydrolytic cleavage of multi-L-arginyl-poly-L-aspartic acid (cyanophycin; a water-insoluble reserve polymer) into aspartate-arginine dipeptides.</text>
</comment>
<comment type="catalytic activity">
    <reaction evidence="1">
        <text>[L-4-(L-arginin-2-N-yl)aspartate](n) + H2O = [L-4-(L-arginin-2-N-yl)aspartate](n-1) + L-4-(L-arginin-2-N-yl)aspartate</text>
        <dbReference type="Rhea" id="RHEA:12845"/>
        <dbReference type="Rhea" id="RHEA-COMP:13728"/>
        <dbReference type="Rhea" id="RHEA-COMP:13734"/>
        <dbReference type="ChEBI" id="CHEBI:15377"/>
        <dbReference type="ChEBI" id="CHEBI:137986"/>
        <dbReference type="ChEBI" id="CHEBI:137991"/>
        <dbReference type="EC" id="3.4.15.6"/>
    </reaction>
</comment>